<name>A0ACC1JR60_9FUNG</name>
<feature type="non-terminal residue" evidence="1">
    <location>
        <position position="1"/>
    </location>
</feature>
<gene>
    <name evidence="1" type="ORF">IWQ57_004671</name>
</gene>
<organism evidence="1 2">
    <name type="scientific">Coemansia nantahalensis</name>
    <dbReference type="NCBI Taxonomy" id="2789366"/>
    <lineage>
        <taxon>Eukaryota</taxon>
        <taxon>Fungi</taxon>
        <taxon>Fungi incertae sedis</taxon>
        <taxon>Zoopagomycota</taxon>
        <taxon>Kickxellomycotina</taxon>
        <taxon>Kickxellomycetes</taxon>
        <taxon>Kickxellales</taxon>
        <taxon>Kickxellaceae</taxon>
        <taxon>Coemansia</taxon>
    </lineage>
</organism>
<protein>
    <submittedName>
        <fullName evidence="1">Uncharacterized protein</fullName>
    </submittedName>
</protein>
<evidence type="ECO:0000313" key="1">
    <source>
        <dbReference type="EMBL" id="KAJ2765701.1"/>
    </source>
</evidence>
<reference evidence="1" key="1">
    <citation type="submission" date="2022-07" db="EMBL/GenBank/DDBJ databases">
        <title>Phylogenomic reconstructions and comparative analyses of Kickxellomycotina fungi.</title>
        <authorList>
            <person name="Reynolds N.K."/>
            <person name="Stajich J.E."/>
            <person name="Barry K."/>
            <person name="Grigoriev I.V."/>
            <person name="Crous P."/>
            <person name="Smith M.E."/>
        </authorList>
    </citation>
    <scope>NUCLEOTIDE SEQUENCE</scope>
    <source>
        <strain evidence="1">CBS 109366</strain>
    </source>
</reference>
<evidence type="ECO:0000313" key="2">
    <source>
        <dbReference type="Proteomes" id="UP001140234"/>
    </source>
</evidence>
<dbReference type="EMBL" id="JANBUJ010001921">
    <property type="protein sequence ID" value="KAJ2765701.1"/>
    <property type="molecule type" value="Genomic_DNA"/>
</dbReference>
<comment type="caution">
    <text evidence="1">The sequence shown here is derived from an EMBL/GenBank/DDBJ whole genome shotgun (WGS) entry which is preliminary data.</text>
</comment>
<accession>A0ACC1JR60</accession>
<dbReference type="Proteomes" id="UP001140234">
    <property type="component" value="Unassembled WGS sequence"/>
</dbReference>
<proteinExistence type="predicted"/>
<sequence>PPRRQSVPTVRHSPAEVQAAKRATIMDPGCPDFDLQKYASPAPEKPQRRQRTLGTALTSVRRFFGGGSSAAAASPNGHKRWLGVPWVSGSGAQSAAGDAPPDSALASAETANGKPGPGYSRRVTNPGTSHGLGIAGSPHGGPHRRSMSESPGVAANTPLDPVGLAAVPEEPEQSPQTPGSPLARDAQPPTSAKSATSTSTRSALSGSIAPLQHSIDLHPTLLGAADSPFANPFQPPGLPAPYGAAQVDSGDEVQLTIEVCKIKNLSNFFIVHVARRKGNVWAYKHLYHLIMESLALRSDDVRRYGSQAQ</sequence>
<keyword evidence="2" id="KW-1185">Reference proteome</keyword>